<feature type="binding site" evidence="5 10">
    <location>
        <position position="261"/>
    </location>
    <ligand>
        <name>Zn(2+)</name>
        <dbReference type="ChEBI" id="CHEBI:29105"/>
    </ligand>
</feature>
<protein>
    <recommendedName>
        <fullName evidence="5">Histidinol dehydrogenase</fullName>
        <shortName evidence="5">HDH</shortName>
        <ecNumber evidence="5">1.1.1.23</ecNumber>
    </recommendedName>
</protein>
<dbReference type="Proteomes" id="UP000320585">
    <property type="component" value="Chromosome"/>
</dbReference>
<keyword evidence="13" id="KW-1185">Reference proteome</keyword>
<dbReference type="GO" id="GO:0005829">
    <property type="term" value="C:cytosol"/>
    <property type="evidence" value="ECO:0007669"/>
    <property type="project" value="TreeGrafter"/>
</dbReference>
<dbReference type="FunFam" id="3.40.50.1980:FF:000026">
    <property type="entry name" value="Histidinol dehydrogenase"/>
    <property type="match status" value="1"/>
</dbReference>
<comment type="catalytic activity">
    <reaction evidence="5">
        <text>L-histidinol + 2 NAD(+) + H2O = L-histidine + 2 NADH + 3 H(+)</text>
        <dbReference type="Rhea" id="RHEA:20641"/>
        <dbReference type="ChEBI" id="CHEBI:15377"/>
        <dbReference type="ChEBI" id="CHEBI:15378"/>
        <dbReference type="ChEBI" id="CHEBI:57540"/>
        <dbReference type="ChEBI" id="CHEBI:57595"/>
        <dbReference type="ChEBI" id="CHEBI:57699"/>
        <dbReference type="ChEBI" id="CHEBI:57945"/>
        <dbReference type="EC" id="1.1.1.23"/>
    </reaction>
</comment>
<keyword evidence="3 5" id="KW-0862">Zinc</keyword>
<feature type="binding site" evidence="5 9">
    <location>
        <position position="327"/>
    </location>
    <ligand>
        <name>substrate</name>
    </ligand>
</feature>
<dbReference type="PANTHER" id="PTHR21256">
    <property type="entry name" value="HISTIDINOL DEHYDROGENASE HDH"/>
    <property type="match status" value="1"/>
</dbReference>
<feature type="binding site" evidence="5 9">
    <location>
        <position position="419"/>
    </location>
    <ligand>
        <name>substrate</name>
    </ligand>
</feature>
<dbReference type="FunFam" id="3.40.50.1980:FF:000001">
    <property type="entry name" value="Histidinol dehydrogenase"/>
    <property type="match status" value="1"/>
</dbReference>
<comment type="similarity">
    <text evidence="1 5 6 11">Belongs to the histidinol dehydrogenase family.</text>
</comment>
<feature type="binding site" evidence="5 8">
    <location>
        <position position="128"/>
    </location>
    <ligand>
        <name>NAD(+)</name>
        <dbReference type="ChEBI" id="CHEBI:57540"/>
    </ligand>
</feature>
<proteinExistence type="inferred from homology"/>
<keyword evidence="2 5" id="KW-0479">Metal-binding</keyword>
<dbReference type="PRINTS" id="PR00083">
    <property type="entry name" value="HOLDHDRGNASE"/>
</dbReference>
<evidence type="ECO:0000256" key="9">
    <source>
        <dbReference type="PIRSR" id="PIRSR000099-3"/>
    </source>
</evidence>
<sequence length="430" mass="46689">MKWITVPEEGLSLRDVRRLTERSVNLSAEVEASVSAILKDVRENGDAAVRALTEKFDGVTLSDFRVTEEEIEEALTLIEPGMLDVLKEARDNIAAFHQEQKKESWIKEFRPGVRLGEQYEPIQRVGVYVPGGLAAYPSTVLMDTVPAFVAGCPSVVMTTPPGKDGEVNPNILAAAYVSGVKEIYKVGGAQGIAMLAYGTETVEPVFKIAGPGNAFVAMAKRLVFGTVGIDMIAGPSEVCCVADGSANPEWIAADLLSQAEHDRRAAVFLITPDADFGKKVEEAMTRQTKERNRKDIIESSIGDYAKAFLCQTPEECFDIVNKIAPEHLEIELPDPEKYLPLVVNAGAIFLGKWTSEPLGDYMAGPNHTLPTSGTAAFSSPLGVYDFMKHSSVEIYNKEAFHAVAPKVMKLALAEGLDAHAAAVEVRYNEQ</sequence>
<dbReference type="SUPFAM" id="SSF53720">
    <property type="entry name" value="ALDH-like"/>
    <property type="match status" value="1"/>
</dbReference>
<feature type="binding site" evidence="5 9">
    <location>
        <position position="258"/>
    </location>
    <ligand>
        <name>substrate</name>
    </ligand>
</feature>
<feature type="binding site" evidence="5 9">
    <location>
        <position position="261"/>
    </location>
    <ligand>
        <name>substrate</name>
    </ligand>
</feature>
<comment type="function">
    <text evidence="5">Catalyzes the sequential NAD-dependent oxidations of L-histidinol to L-histidinaldehyde and then to L-histidine.</text>
</comment>
<dbReference type="GeneID" id="92717069"/>
<feature type="binding site" evidence="5 10">
    <location>
        <position position="419"/>
    </location>
    <ligand>
        <name>Zn(2+)</name>
        <dbReference type="ChEBI" id="CHEBI:29105"/>
    </ligand>
</feature>
<keyword evidence="5" id="KW-0368">Histidine biosynthesis</keyword>
<dbReference type="KEGG" id="dho:Dia5BBH33_18570"/>
<dbReference type="GO" id="GO:0004399">
    <property type="term" value="F:histidinol dehydrogenase activity"/>
    <property type="evidence" value="ECO:0007669"/>
    <property type="project" value="UniProtKB-UniRule"/>
</dbReference>
<reference evidence="13" key="1">
    <citation type="submission" date="2019-05" db="EMBL/GenBank/DDBJ databases">
        <title>Complete genome sequencing of Dialister sp. strain 5BBH33.</title>
        <authorList>
            <person name="Sakamoto M."/>
            <person name="Murakami T."/>
            <person name="Mori H."/>
        </authorList>
    </citation>
    <scope>NUCLEOTIDE SEQUENCE [LARGE SCALE GENOMIC DNA]</scope>
    <source>
        <strain evidence="13">5BBH33</strain>
    </source>
</reference>
<evidence type="ECO:0000256" key="6">
    <source>
        <dbReference type="PIRNR" id="PIRNR000099"/>
    </source>
</evidence>
<organism evidence="12 13">
    <name type="scientific">Dialister hominis</name>
    <dbReference type="NCBI Taxonomy" id="2582419"/>
    <lineage>
        <taxon>Bacteria</taxon>
        <taxon>Bacillati</taxon>
        <taxon>Bacillota</taxon>
        <taxon>Negativicutes</taxon>
        <taxon>Veillonellales</taxon>
        <taxon>Veillonellaceae</taxon>
        <taxon>Dialister</taxon>
    </lineage>
</organism>
<evidence type="ECO:0000256" key="4">
    <source>
        <dbReference type="ARBA" id="ARBA00023002"/>
    </source>
</evidence>
<feature type="binding site" evidence="5 9">
    <location>
        <position position="360"/>
    </location>
    <ligand>
        <name>substrate</name>
    </ligand>
</feature>
<evidence type="ECO:0000256" key="3">
    <source>
        <dbReference type="ARBA" id="ARBA00022833"/>
    </source>
</evidence>
<evidence type="ECO:0000256" key="2">
    <source>
        <dbReference type="ARBA" id="ARBA00022723"/>
    </source>
</evidence>
<comment type="cofactor">
    <cofactor evidence="5 10">
        <name>Zn(2+)</name>
        <dbReference type="ChEBI" id="CHEBI:29105"/>
    </cofactor>
    <text evidence="5 10">Binds 1 zinc ion per subunit.</text>
</comment>
<name>A0A8D4UVX6_9FIRM</name>
<dbReference type="GO" id="GO:0008270">
    <property type="term" value="F:zinc ion binding"/>
    <property type="evidence" value="ECO:0007669"/>
    <property type="project" value="UniProtKB-UniRule"/>
</dbReference>
<dbReference type="Gene3D" id="3.40.50.1980">
    <property type="entry name" value="Nitrogenase molybdenum iron protein domain"/>
    <property type="match status" value="2"/>
</dbReference>
<evidence type="ECO:0000256" key="11">
    <source>
        <dbReference type="RuleBase" id="RU004175"/>
    </source>
</evidence>
<dbReference type="RefSeq" id="WP_143332877.1">
    <property type="nucleotide sequence ID" value="NZ_AP019697.1"/>
</dbReference>
<keyword evidence="5 8" id="KW-0520">NAD</keyword>
<feature type="active site" description="Proton acceptor" evidence="5 7">
    <location>
        <position position="326"/>
    </location>
</feature>
<dbReference type="InterPro" id="IPR022695">
    <property type="entry name" value="Histidinol_DH_monofunct"/>
</dbReference>
<dbReference type="UniPathway" id="UPA00031">
    <property type="reaction ID" value="UER00014"/>
</dbReference>
<comment type="pathway">
    <text evidence="5">Amino-acid biosynthesis; L-histidine biosynthesis; L-histidine from 5-phospho-alpha-D-ribose 1-diphosphate: step 9/9.</text>
</comment>
<dbReference type="InterPro" id="IPR016161">
    <property type="entry name" value="Ald_DH/histidinol_DH"/>
</dbReference>
<evidence type="ECO:0000313" key="13">
    <source>
        <dbReference type="Proteomes" id="UP000320585"/>
    </source>
</evidence>
<dbReference type="EC" id="1.1.1.23" evidence="5"/>
<dbReference type="PIRSF" id="PIRSF000099">
    <property type="entry name" value="Histidinol_dh"/>
    <property type="match status" value="1"/>
</dbReference>
<dbReference type="InterPro" id="IPR012131">
    <property type="entry name" value="Hstdl_DH"/>
</dbReference>
<dbReference type="OrthoDB" id="9805269at2"/>
<dbReference type="HAMAP" id="MF_01024">
    <property type="entry name" value="HisD"/>
    <property type="match status" value="1"/>
</dbReference>
<evidence type="ECO:0000313" key="12">
    <source>
        <dbReference type="EMBL" id="BBK25922.1"/>
    </source>
</evidence>
<dbReference type="PANTHER" id="PTHR21256:SF2">
    <property type="entry name" value="HISTIDINE BIOSYNTHESIS TRIFUNCTIONAL PROTEIN"/>
    <property type="match status" value="1"/>
</dbReference>
<evidence type="ECO:0000256" key="5">
    <source>
        <dbReference type="HAMAP-Rule" id="MF_01024"/>
    </source>
</evidence>
<feature type="binding site" evidence="5 9">
    <location>
        <position position="236"/>
    </location>
    <ligand>
        <name>substrate</name>
    </ligand>
</feature>
<feature type="binding site" evidence="5 9">
    <location>
        <position position="414"/>
    </location>
    <ligand>
        <name>substrate</name>
    </ligand>
</feature>
<accession>A0A8D4UVX6</accession>
<dbReference type="AlphaFoldDB" id="A0A8D4UVX6"/>
<dbReference type="Pfam" id="PF00815">
    <property type="entry name" value="Histidinol_dh"/>
    <property type="match status" value="1"/>
</dbReference>
<evidence type="ECO:0000256" key="8">
    <source>
        <dbReference type="PIRSR" id="PIRSR000099-2"/>
    </source>
</evidence>
<feature type="binding site" evidence="5 10">
    <location>
        <position position="360"/>
    </location>
    <ligand>
        <name>Zn(2+)</name>
        <dbReference type="ChEBI" id="CHEBI:29105"/>
    </ligand>
</feature>
<feature type="active site" description="Proton acceptor" evidence="5 7">
    <location>
        <position position="327"/>
    </location>
</feature>
<dbReference type="EMBL" id="AP019697">
    <property type="protein sequence ID" value="BBK25922.1"/>
    <property type="molecule type" value="Genomic_DNA"/>
</dbReference>
<evidence type="ECO:0000256" key="10">
    <source>
        <dbReference type="PIRSR" id="PIRSR000099-4"/>
    </source>
</evidence>
<dbReference type="Gene3D" id="1.20.5.1300">
    <property type="match status" value="1"/>
</dbReference>
<gene>
    <name evidence="5 12" type="primary">hisD</name>
    <name evidence="12" type="ORF">Dia5BBH33_18570</name>
</gene>
<dbReference type="GO" id="GO:0000105">
    <property type="term" value="P:L-histidine biosynthetic process"/>
    <property type="evidence" value="ECO:0007669"/>
    <property type="project" value="UniProtKB-UniRule"/>
</dbReference>
<feature type="binding site" evidence="5 8">
    <location>
        <position position="190"/>
    </location>
    <ligand>
        <name>NAD(+)</name>
        <dbReference type="ChEBI" id="CHEBI:57540"/>
    </ligand>
</feature>
<feature type="binding site" evidence="5 10">
    <location>
        <position position="258"/>
    </location>
    <ligand>
        <name>Zn(2+)</name>
        <dbReference type="ChEBI" id="CHEBI:29105"/>
    </ligand>
</feature>
<dbReference type="GO" id="GO:0051287">
    <property type="term" value="F:NAD binding"/>
    <property type="evidence" value="ECO:0007669"/>
    <property type="project" value="InterPro"/>
</dbReference>
<evidence type="ECO:0000256" key="1">
    <source>
        <dbReference type="ARBA" id="ARBA00010178"/>
    </source>
</evidence>
<dbReference type="NCBIfam" id="TIGR00069">
    <property type="entry name" value="hisD"/>
    <property type="match status" value="1"/>
</dbReference>
<keyword evidence="5" id="KW-0028">Amino-acid biosynthesis</keyword>
<evidence type="ECO:0000256" key="7">
    <source>
        <dbReference type="PIRSR" id="PIRSR000099-1"/>
    </source>
</evidence>
<dbReference type="CDD" id="cd06572">
    <property type="entry name" value="Histidinol_dh"/>
    <property type="match status" value="1"/>
</dbReference>
<feature type="binding site" evidence="5 8">
    <location>
        <position position="213"/>
    </location>
    <ligand>
        <name>NAD(+)</name>
        <dbReference type="ChEBI" id="CHEBI:57540"/>
    </ligand>
</feature>
<keyword evidence="4 5" id="KW-0560">Oxidoreductase</keyword>